<dbReference type="PROSITE" id="PS50068">
    <property type="entry name" value="LDLRA_2"/>
    <property type="match status" value="3"/>
</dbReference>
<evidence type="ECO:0000256" key="5">
    <source>
        <dbReference type="ARBA" id="ARBA00022989"/>
    </source>
</evidence>
<sequence>MNYHYFVFFYNKGKRVAICQGDRQTISCKKNRRLQIMTATYGLRRTRNKCRNANVAVSWCGKTNNAKTKVIQLCQSKQDCELFSSNRVFKDPCPGTSVILTVVFRCVRGCNKKKFQCVGDLKCIPKSKRCNGKKDCKDGSDEDNCTAVQCKSNEFKCKNGEKCIPLIKKCDGYKDCSDNSDELTNCPLKCTANQFKCNDGKKCIPNNRKCNGKTDCADGSDEASAICKIAGACGVQQIKPKLERPDCPKLEALRIVGGCDVRPPHSWPWTIQLRLIDDDTKTFNHECGAALLSESFALTASHCFLSSDNPKDWKAIEGRHLKDTNEANNQARNVIKIVKFPNDGDNILDKDVAIIKFDKPMTINAYVTPICLPVREPAVNDECVVAGWGDVQETGNEDKLKNTVMPIVDTNKCNGTEDLKDQITPYMFCAGFQEGKNDACQGDSGGPLMCKYRNSWYLQDLYLGELIAHNPNCLEYMLMCSNFLLIIDHGTGRRKTVCGRNKGTLRCMKENQVLRISKATYGRRNLLTCNQNGNVTKQWCGRTNNVLEKVKTMCNNKRKCEILSPNTVFQDPCPGRTAYLTIRFICVKETALVQTSRCGLQQINPRSSKRCTSFQFFFEYCNAVPHSWPWVVQLRLSDVDTKTFVHECVAVLISESYALTASHCLLSSDNPRDWKAIGGRHLKDVKETNNQYRNIIKIIKFPNPGDNILDKDLTIVRFYQPMKINTYVSPICLPTKEPVKGDKCVVAGWGDDQDTGQKGLKDNAMPIVDTDKCGSPEGLKERITPYMMCAGFQKGRHDACQIDSGSPLMCKFGNIWYLQGLATFGVDCEKTTPVQTLRCGIQQINPRPTKPCTLLRLFYYSCNAVPHSWPWVVQLRLSDVDAKTFIHECVAVLISESYALTASHCFLSSDNPKDWKAIGGRHLKDVNETNNQYRNIIKIVKFPNDGNNILDRDLTIIKFDQPMKINTYVSPICLPTKEPVEGDKCVVAGWGFERYPSTVTLKDNANPIVITDECDGRKVLEGRFTPYMLCAGFQTGKTDSCWKDSGSPLMSKIGDAWYLQGLATFGVDCEKPSLPDVYANVFKFVSWITDQMTKL</sequence>
<name>A0A8S3PRE9_MYTED</name>
<evidence type="ECO:0000256" key="1">
    <source>
        <dbReference type="ARBA" id="ARBA00004167"/>
    </source>
</evidence>
<organism evidence="15 16">
    <name type="scientific">Mytilus edulis</name>
    <name type="common">Blue mussel</name>
    <dbReference type="NCBI Taxonomy" id="6550"/>
    <lineage>
        <taxon>Eukaryota</taxon>
        <taxon>Metazoa</taxon>
        <taxon>Spiralia</taxon>
        <taxon>Lophotrochozoa</taxon>
        <taxon>Mollusca</taxon>
        <taxon>Bivalvia</taxon>
        <taxon>Autobranchia</taxon>
        <taxon>Pteriomorphia</taxon>
        <taxon>Mytilida</taxon>
        <taxon>Mytiloidea</taxon>
        <taxon>Mytilidae</taxon>
        <taxon>Mytilinae</taxon>
        <taxon>Mytilus</taxon>
    </lineage>
</organism>
<keyword evidence="7 11" id="KW-1015">Disulfide bond</keyword>
<evidence type="ECO:0000256" key="7">
    <source>
        <dbReference type="ARBA" id="ARBA00023157"/>
    </source>
</evidence>
<comment type="similarity">
    <text evidence="10">Belongs to the peptidase S1 family. CLIP subfamily.</text>
</comment>
<keyword evidence="9" id="KW-0325">Glycoprotein</keyword>
<evidence type="ECO:0000259" key="14">
    <source>
        <dbReference type="PROSITE" id="PS50240"/>
    </source>
</evidence>
<feature type="domain" description="Peptidase S1" evidence="14">
    <location>
        <begin position="602"/>
        <end position="828"/>
    </location>
</feature>
<feature type="domain" description="Peptidase S1" evidence="14">
    <location>
        <begin position="857"/>
        <end position="1093"/>
    </location>
</feature>
<dbReference type="SMART" id="SM00192">
    <property type="entry name" value="LDLa"/>
    <property type="match status" value="3"/>
</dbReference>
<evidence type="ECO:0000256" key="12">
    <source>
        <dbReference type="RuleBase" id="RU363034"/>
    </source>
</evidence>
<dbReference type="OrthoDB" id="6042681at2759"/>
<dbReference type="FunFam" id="2.40.10.10:FF:000068">
    <property type="entry name" value="transmembrane protease serine 2"/>
    <property type="match status" value="1"/>
</dbReference>
<keyword evidence="4" id="KW-0677">Repeat</keyword>
<dbReference type="Pfam" id="PF00057">
    <property type="entry name" value="Ldl_recept_a"/>
    <property type="match status" value="3"/>
</dbReference>
<keyword evidence="6" id="KW-0472">Membrane</keyword>
<dbReference type="InterPro" id="IPR002172">
    <property type="entry name" value="LDrepeatLR_classA_rpt"/>
</dbReference>
<evidence type="ECO:0000313" key="16">
    <source>
        <dbReference type="Proteomes" id="UP000683360"/>
    </source>
</evidence>
<evidence type="ECO:0000256" key="6">
    <source>
        <dbReference type="ARBA" id="ARBA00023136"/>
    </source>
</evidence>
<evidence type="ECO:0000256" key="10">
    <source>
        <dbReference type="ARBA" id="ARBA00024195"/>
    </source>
</evidence>
<keyword evidence="16" id="KW-1185">Reference proteome</keyword>
<dbReference type="CDD" id="cd00190">
    <property type="entry name" value="Tryp_SPc"/>
    <property type="match status" value="3"/>
</dbReference>
<evidence type="ECO:0000256" key="11">
    <source>
        <dbReference type="PROSITE-ProRule" id="PRU00124"/>
    </source>
</evidence>
<dbReference type="EMBL" id="CAJPWZ010000073">
    <property type="protein sequence ID" value="CAG2185233.1"/>
    <property type="molecule type" value="Genomic_DNA"/>
</dbReference>
<dbReference type="GO" id="GO:0012505">
    <property type="term" value="C:endomembrane system"/>
    <property type="evidence" value="ECO:0007669"/>
    <property type="project" value="UniProtKB-SubCell"/>
</dbReference>
<feature type="disulfide bond" evidence="11">
    <location>
        <begin position="130"/>
        <end position="145"/>
    </location>
</feature>
<evidence type="ECO:0000256" key="9">
    <source>
        <dbReference type="ARBA" id="ARBA00023180"/>
    </source>
</evidence>
<dbReference type="InterPro" id="IPR018114">
    <property type="entry name" value="TRYPSIN_HIS"/>
</dbReference>
<dbReference type="GO" id="GO:0006508">
    <property type="term" value="P:proteolysis"/>
    <property type="evidence" value="ECO:0007669"/>
    <property type="project" value="UniProtKB-KW"/>
</dbReference>
<dbReference type="InterPro" id="IPR023415">
    <property type="entry name" value="LDLR_class-A_CS"/>
</dbReference>
<dbReference type="GO" id="GO:0016020">
    <property type="term" value="C:membrane"/>
    <property type="evidence" value="ECO:0007669"/>
    <property type="project" value="UniProtKB-SubCell"/>
</dbReference>
<dbReference type="InterPro" id="IPR000922">
    <property type="entry name" value="Lectin_gal-bd_dom"/>
</dbReference>
<dbReference type="InterPro" id="IPR009003">
    <property type="entry name" value="Peptidase_S1_PA"/>
</dbReference>
<dbReference type="PANTHER" id="PTHR24252:SF7">
    <property type="entry name" value="HYALIN"/>
    <property type="match status" value="1"/>
</dbReference>
<feature type="domain" description="SUEL-type lectin" evidence="13">
    <location>
        <begin position="497"/>
        <end position="587"/>
    </location>
</feature>
<comment type="subcellular location">
    <subcellularLocation>
        <location evidence="2">Endomembrane system</location>
    </subcellularLocation>
    <subcellularLocation>
        <location evidence="1">Membrane</location>
        <topology evidence="1">Single-pass membrane protein</topology>
    </subcellularLocation>
</comment>
<dbReference type="CDD" id="cd22823">
    <property type="entry name" value="Gal_Rha_Lectin"/>
    <property type="match status" value="2"/>
</dbReference>
<evidence type="ECO:0000256" key="8">
    <source>
        <dbReference type="ARBA" id="ARBA00023170"/>
    </source>
</evidence>
<dbReference type="FunFam" id="4.10.400.10:FF:000045">
    <property type="entry name" value="Low-density lipoprotein receptor-related protein 2"/>
    <property type="match status" value="1"/>
</dbReference>
<dbReference type="GO" id="GO:0004252">
    <property type="term" value="F:serine-type endopeptidase activity"/>
    <property type="evidence" value="ECO:0007669"/>
    <property type="project" value="InterPro"/>
</dbReference>
<dbReference type="PROSITE" id="PS01209">
    <property type="entry name" value="LDLRA_1"/>
    <property type="match status" value="1"/>
</dbReference>
<keyword evidence="12" id="KW-0645">Protease</keyword>
<dbReference type="PROSITE" id="PS00134">
    <property type="entry name" value="TRYPSIN_HIS"/>
    <property type="match status" value="2"/>
</dbReference>
<keyword evidence="12" id="KW-0720">Serine protease</keyword>
<keyword evidence="12 15" id="KW-0378">Hydrolase</keyword>
<dbReference type="Pfam" id="PF00089">
    <property type="entry name" value="Trypsin"/>
    <property type="match status" value="3"/>
</dbReference>
<protein>
    <submittedName>
        <fullName evidence="15">ST14</fullName>
        <ecNumber evidence="15">3.4.21.109</ecNumber>
    </submittedName>
</protein>
<dbReference type="PROSITE" id="PS50228">
    <property type="entry name" value="SUEL_LECTIN"/>
    <property type="match status" value="2"/>
</dbReference>
<dbReference type="FunFam" id="2.40.10.10:FF:000002">
    <property type="entry name" value="Transmembrane protease serine"/>
    <property type="match status" value="3"/>
</dbReference>
<dbReference type="AlphaFoldDB" id="A0A8S3PRE9"/>
<dbReference type="Gene3D" id="4.10.400.10">
    <property type="entry name" value="Low-density Lipoprotein Receptor"/>
    <property type="match status" value="3"/>
</dbReference>
<comment type="caution">
    <text evidence="11">Lacks conserved residue(s) required for the propagation of feature annotation.</text>
</comment>
<dbReference type="PROSITE" id="PS00135">
    <property type="entry name" value="TRYPSIN_SER"/>
    <property type="match status" value="1"/>
</dbReference>
<dbReference type="PROSITE" id="PS50240">
    <property type="entry name" value="TRYPSIN_DOM"/>
    <property type="match status" value="3"/>
</dbReference>
<dbReference type="Pfam" id="PF02140">
    <property type="entry name" value="SUEL_Lectin"/>
    <property type="match status" value="2"/>
</dbReference>
<proteinExistence type="inferred from homology"/>
<dbReference type="EC" id="3.4.21.109" evidence="15"/>
<keyword evidence="3" id="KW-0812">Transmembrane</keyword>
<dbReference type="PANTHER" id="PTHR24252">
    <property type="entry name" value="ACROSIN-RELATED"/>
    <property type="match status" value="1"/>
</dbReference>
<dbReference type="InterPro" id="IPR043504">
    <property type="entry name" value="Peptidase_S1_PA_chymotrypsin"/>
</dbReference>
<dbReference type="Proteomes" id="UP000683360">
    <property type="component" value="Unassembled WGS sequence"/>
</dbReference>
<evidence type="ECO:0000256" key="2">
    <source>
        <dbReference type="ARBA" id="ARBA00004308"/>
    </source>
</evidence>
<dbReference type="InterPro" id="IPR001254">
    <property type="entry name" value="Trypsin_dom"/>
</dbReference>
<feature type="domain" description="Peptidase S1" evidence="14">
    <location>
        <begin position="255"/>
        <end position="492"/>
    </location>
</feature>
<evidence type="ECO:0000259" key="13">
    <source>
        <dbReference type="PROSITE" id="PS50228"/>
    </source>
</evidence>
<keyword evidence="8" id="KW-0675">Receptor</keyword>
<evidence type="ECO:0000313" key="15">
    <source>
        <dbReference type="EMBL" id="CAG2185233.1"/>
    </source>
</evidence>
<comment type="caution">
    <text evidence="15">The sequence shown here is derived from an EMBL/GenBank/DDBJ whole genome shotgun (WGS) entry which is preliminary data.</text>
</comment>
<dbReference type="InterPro" id="IPR043159">
    <property type="entry name" value="Lectin_gal-bd_sf"/>
</dbReference>
<feature type="domain" description="SUEL-type lectin" evidence="13">
    <location>
        <begin position="18"/>
        <end position="107"/>
    </location>
</feature>
<dbReference type="CDD" id="cd00112">
    <property type="entry name" value="LDLa"/>
    <property type="match status" value="3"/>
</dbReference>
<reference evidence="15" key="1">
    <citation type="submission" date="2021-03" db="EMBL/GenBank/DDBJ databases">
        <authorList>
            <person name="Bekaert M."/>
        </authorList>
    </citation>
    <scope>NUCLEOTIDE SEQUENCE</scope>
</reference>
<dbReference type="PRINTS" id="PR00261">
    <property type="entry name" value="LDLRECEPTOR"/>
</dbReference>
<evidence type="ECO:0000256" key="4">
    <source>
        <dbReference type="ARBA" id="ARBA00022737"/>
    </source>
</evidence>
<dbReference type="InterPro" id="IPR036055">
    <property type="entry name" value="LDL_receptor-like_sf"/>
</dbReference>
<dbReference type="Gene3D" id="2.40.10.10">
    <property type="entry name" value="Trypsin-like serine proteases"/>
    <property type="match status" value="6"/>
</dbReference>
<accession>A0A8S3PRE9</accession>
<evidence type="ECO:0000256" key="3">
    <source>
        <dbReference type="ARBA" id="ARBA00022692"/>
    </source>
</evidence>
<dbReference type="InterPro" id="IPR033116">
    <property type="entry name" value="TRYPSIN_SER"/>
</dbReference>
<dbReference type="GO" id="GO:0030246">
    <property type="term" value="F:carbohydrate binding"/>
    <property type="evidence" value="ECO:0007669"/>
    <property type="project" value="InterPro"/>
</dbReference>
<dbReference type="Gene3D" id="2.60.120.740">
    <property type="match status" value="2"/>
</dbReference>
<gene>
    <name evidence="15" type="ORF">MEDL_848</name>
</gene>
<dbReference type="SMART" id="SM00020">
    <property type="entry name" value="Tryp_SPc"/>
    <property type="match status" value="3"/>
</dbReference>
<dbReference type="SUPFAM" id="SSF57424">
    <property type="entry name" value="LDL receptor-like module"/>
    <property type="match status" value="3"/>
</dbReference>
<dbReference type="SUPFAM" id="SSF50494">
    <property type="entry name" value="Trypsin-like serine proteases"/>
    <property type="match status" value="3"/>
</dbReference>
<keyword evidence="5" id="KW-1133">Transmembrane helix</keyword>